<dbReference type="OrthoDB" id="357294at2"/>
<dbReference type="PATRIC" id="fig|754436.4.peg.1646"/>
<feature type="signal peptide" evidence="1">
    <location>
        <begin position="1"/>
        <end position="26"/>
    </location>
</feature>
<dbReference type="InterPro" id="IPR047111">
    <property type="entry name" value="YbaP-like"/>
</dbReference>
<dbReference type="PANTHER" id="PTHR40590:SF1">
    <property type="entry name" value="CYTOPLASMIC PROTEIN"/>
    <property type="match status" value="1"/>
</dbReference>
<evidence type="ECO:0000313" key="2">
    <source>
        <dbReference type="EMBL" id="KLV01391.1"/>
    </source>
</evidence>
<gene>
    <name evidence="2" type="ORF">ABT58_07765</name>
</gene>
<dbReference type="Pfam" id="PF01963">
    <property type="entry name" value="TraB_PrgY_gumN"/>
    <property type="match status" value="1"/>
</dbReference>
<dbReference type="EMBL" id="LDOV01000014">
    <property type="protein sequence ID" value="KLV01391.1"/>
    <property type="molecule type" value="Genomic_DNA"/>
</dbReference>
<protein>
    <submittedName>
        <fullName evidence="2">Polysaccharide biosynthesis protein GumN</fullName>
    </submittedName>
</protein>
<reference evidence="2 3" key="1">
    <citation type="submission" date="2015-05" db="EMBL/GenBank/DDBJ databases">
        <title>Photobacterium galathea sp. nov.</title>
        <authorList>
            <person name="Machado H."/>
            <person name="Gram L."/>
        </authorList>
    </citation>
    <scope>NUCLEOTIDE SEQUENCE [LARGE SCALE GENOMIC DNA]</scope>
    <source>
        <strain evidence="2 3">DSM 25995</strain>
    </source>
</reference>
<sequence>MSLSFFKKLLTHTLLLLPFFSSQASAEPMVWLAEKDNRSFTFLGAIHVGTADFYPLPKAFLQRWQQADALVVEADILQPFTPSLNPNTPATRQVLNPEEQQALTALAKKLNLPSSTLLQSPPWLSAITLQMTMATQAGLSADNGIDITLLKRAKAEKLPVIELESLTQQIELLEGLEDHGKDLLLSTVDDWQALSEQLNCLLSAWKAGDQQQLLKLVDDSQYNAHTDNVLINNRNRDWADQFVHAPAYQQGHFVVVVGAMHLFGQQGVPALLQAEGFKVSLLTLGHSVQCR</sequence>
<dbReference type="CDD" id="cd14789">
    <property type="entry name" value="Tiki"/>
    <property type="match status" value="1"/>
</dbReference>
<organism evidence="2 3">
    <name type="scientific">Photobacterium aphoticum</name>
    <dbReference type="NCBI Taxonomy" id="754436"/>
    <lineage>
        <taxon>Bacteria</taxon>
        <taxon>Pseudomonadati</taxon>
        <taxon>Pseudomonadota</taxon>
        <taxon>Gammaproteobacteria</taxon>
        <taxon>Vibrionales</taxon>
        <taxon>Vibrionaceae</taxon>
        <taxon>Photobacterium</taxon>
    </lineage>
</organism>
<keyword evidence="1" id="KW-0732">Signal</keyword>
<evidence type="ECO:0000313" key="3">
    <source>
        <dbReference type="Proteomes" id="UP000036426"/>
    </source>
</evidence>
<dbReference type="RefSeq" id="WP_047873830.1">
    <property type="nucleotide sequence ID" value="NZ_BMYC01000026.1"/>
</dbReference>
<accession>A0A0J1GP41</accession>
<comment type="caution">
    <text evidence="2">The sequence shown here is derived from an EMBL/GenBank/DDBJ whole genome shotgun (WGS) entry which is preliminary data.</text>
</comment>
<feature type="chain" id="PRO_5005251958" evidence="1">
    <location>
        <begin position="27"/>
        <end position="291"/>
    </location>
</feature>
<dbReference type="AlphaFoldDB" id="A0A0J1GP41"/>
<proteinExistence type="predicted"/>
<dbReference type="Proteomes" id="UP000036426">
    <property type="component" value="Unassembled WGS sequence"/>
</dbReference>
<name>A0A0J1GP41_9GAMM</name>
<keyword evidence="3" id="KW-1185">Reference proteome</keyword>
<evidence type="ECO:0000256" key="1">
    <source>
        <dbReference type="SAM" id="SignalP"/>
    </source>
</evidence>
<dbReference type="InterPro" id="IPR002816">
    <property type="entry name" value="TraB/PrgY/GumN_fam"/>
</dbReference>
<dbReference type="PANTHER" id="PTHR40590">
    <property type="entry name" value="CYTOPLASMIC PROTEIN-RELATED"/>
    <property type="match status" value="1"/>
</dbReference>